<evidence type="ECO:0000313" key="3">
    <source>
        <dbReference type="Proteomes" id="UP000295705"/>
    </source>
</evidence>
<dbReference type="AlphaFoldDB" id="A0A4R6URP3"/>
<dbReference type="RefSeq" id="WP_133829378.1">
    <property type="nucleotide sequence ID" value="NZ_BAABHR010000021.1"/>
</dbReference>
<comment type="caution">
    <text evidence="2">The sequence shown here is derived from an EMBL/GenBank/DDBJ whole genome shotgun (WGS) entry which is preliminary data.</text>
</comment>
<dbReference type="Gene3D" id="1.20.120.450">
    <property type="entry name" value="dinb family like domain"/>
    <property type="match status" value="1"/>
</dbReference>
<feature type="domain" description="DinB-like" evidence="1">
    <location>
        <begin position="46"/>
        <end position="163"/>
    </location>
</feature>
<dbReference type="InterPro" id="IPR034660">
    <property type="entry name" value="DinB/YfiT-like"/>
</dbReference>
<dbReference type="SUPFAM" id="SSF109854">
    <property type="entry name" value="DinB/YfiT-like putative metalloenzymes"/>
    <property type="match status" value="1"/>
</dbReference>
<dbReference type="OrthoDB" id="3376896at2"/>
<gene>
    <name evidence="2" type="ORF">EV188_11166</name>
</gene>
<reference evidence="2 3" key="1">
    <citation type="submission" date="2019-03" db="EMBL/GenBank/DDBJ databases">
        <title>Genomic Encyclopedia of Type Strains, Phase IV (KMG-IV): sequencing the most valuable type-strain genomes for metagenomic binning, comparative biology and taxonomic classification.</title>
        <authorList>
            <person name="Goeker M."/>
        </authorList>
    </citation>
    <scope>NUCLEOTIDE SEQUENCE [LARGE SCALE GENOMIC DNA]</scope>
    <source>
        <strain evidence="2 3">DSM 45775</strain>
    </source>
</reference>
<protein>
    <submittedName>
        <fullName evidence="2">DinB family protein</fullName>
    </submittedName>
</protein>
<dbReference type="Proteomes" id="UP000295705">
    <property type="component" value="Unassembled WGS sequence"/>
</dbReference>
<accession>A0A4R6URP3</accession>
<organism evidence="2 3">
    <name type="scientific">Actinomycetospora succinea</name>
    <dbReference type="NCBI Taxonomy" id="663603"/>
    <lineage>
        <taxon>Bacteria</taxon>
        <taxon>Bacillati</taxon>
        <taxon>Actinomycetota</taxon>
        <taxon>Actinomycetes</taxon>
        <taxon>Pseudonocardiales</taxon>
        <taxon>Pseudonocardiaceae</taxon>
        <taxon>Actinomycetospora</taxon>
    </lineage>
</organism>
<evidence type="ECO:0000259" key="1">
    <source>
        <dbReference type="Pfam" id="PF12867"/>
    </source>
</evidence>
<dbReference type="Pfam" id="PF12867">
    <property type="entry name" value="DinB_2"/>
    <property type="match status" value="1"/>
</dbReference>
<dbReference type="InterPro" id="IPR024775">
    <property type="entry name" value="DinB-like"/>
</dbReference>
<keyword evidence="3" id="KW-1185">Reference proteome</keyword>
<sequence>MTLPPLAAEDHECCGLRYAELSVAEACEILAAVPARARAAVAAVEHRHGRPADGVWSVAEYVCHLRDVAMTFTIRLHRARTEDRPALEPMFNDLRARRFRYDDHDVDAVLDQLDVVTPGLLDEVARFGDADWDRTVTRLPHEERTARWLLRQAAHEGVHHVRDIAGPM</sequence>
<name>A0A4R6URP3_9PSEU</name>
<evidence type="ECO:0000313" key="2">
    <source>
        <dbReference type="EMBL" id="TDQ48896.1"/>
    </source>
</evidence>
<dbReference type="EMBL" id="SNYO01000011">
    <property type="protein sequence ID" value="TDQ48896.1"/>
    <property type="molecule type" value="Genomic_DNA"/>
</dbReference>
<proteinExistence type="predicted"/>